<keyword evidence="2" id="KW-0472">Membrane</keyword>
<evidence type="ECO:0000256" key="1">
    <source>
        <dbReference type="SAM" id="Coils"/>
    </source>
</evidence>
<dbReference type="STRING" id="493.BWD07_05825"/>
<organism evidence="3 4">
    <name type="scientific">Neisseria canis</name>
    <dbReference type="NCBI Taxonomy" id="493"/>
    <lineage>
        <taxon>Bacteria</taxon>
        <taxon>Pseudomonadati</taxon>
        <taxon>Pseudomonadota</taxon>
        <taxon>Betaproteobacteria</taxon>
        <taxon>Neisseriales</taxon>
        <taxon>Neisseriaceae</taxon>
        <taxon>Neisseria</taxon>
    </lineage>
</organism>
<sequence>MSVNKVWFYIALLSIIVAGVWLSAPDEAAQQRMKEAVAQKKAAQKQKRQAVSAVQEEGGK</sequence>
<dbReference type="KEGG" id="nci:NCTC10296_01337"/>
<protein>
    <submittedName>
        <fullName evidence="3">Uncharacterized protein</fullName>
    </submittedName>
</protein>
<dbReference type="EMBL" id="LR134313">
    <property type="protein sequence ID" value="VEF01488.1"/>
    <property type="molecule type" value="Genomic_DNA"/>
</dbReference>
<evidence type="ECO:0000313" key="4">
    <source>
        <dbReference type="Proteomes" id="UP000279284"/>
    </source>
</evidence>
<gene>
    <name evidence="3" type="ORF">NCTC10296_01337</name>
</gene>
<feature type="coiled-coil region" evidence="1">
    <location>
        <begin position="26"/>
        <end position="53"/>
    </location>
</feature>
<dbReference type="RefSeq" id="WP_085416434.1">
    <property type="nucleotide sequence ID" value="NZ_CAUJPY010000006.1"/>
</dbReference>
<keyword evidence="4" id="KW-1185">Reference proteome</keyword>
<dbReference type="OrthoDB" id="8607205at2"/>
<feature type="transmembrane region" description="Helical" evidence="2">
    <location>
        <begin position="6"/>
        <end position="24"/>
    </location>
</feature>
<evidence type="ECO:0000313" key="3">
    <source>
        <dbReference type="EMBL" id="VEF01488.1"/>
    </source>
</evidence>
<proteinExistence type="predicted"/>
<keyword evidence="2" id="KW-1133">Transmembrane helix</keyword>
<accession>A0A1X3CYJ1</accession>
<dbReference type="Proteomes" id="UP000279284">
    <property type="component" value="Chromosome"/>
</dbReference>
<reference evidence="3 4" key="1">
    <citation type="submission" date="2018-12" db="EMBL/GenBank/DDBJ databases">
        <authorList>
            <consortium name="Pathogen Informatics"/>
        </authorList>
    </citation>
    <scope>NUCLEOTIDE SEQUENCE [LARGE SCALE GENOMIC DNA]</scope>
    <source>
        <strain evidence="3 4">NCTC10296</strain>
    </source>
</reference>
<evidence type="ECO:0000256" key="2">
    <source>
        <dbReference type="SAM" id="Phobius"/>
    </source>
</evidence>
<keyword evidence="1" id="KW-0175">Coiled coil</keyword>
<dbReference type="AlphaFoldDB" id="A0A1X3CYJ1"/>
<name>A0A1X3CYJ1_9NEIS</name>
<keyword evidence="2" id="KW-0812">Transmembrane</keyword>